<dbReference type="Gene3D" id="2.40.50.690">
    <property type="match status" value="1"/>
</dbReference>
<evidence type="ECO:0000256" key="1">
    <source>
        <dbReference type="RuleBase" id="RU003901"/>
    </source>
</evidence>
<dbReference type="Pfam" id="PF00773">
    <property type="entry name" value="RNB"/>
    <property type="match status" value="1"/>
</dbReference>
<evidence type="ECO:0000313" key="3">
    <source>
        <dbReference type="Proteomes" id="UP000095280"/>
    </source>
</evidence>
<dbReference type="GO" id="GO:0003723">
    <property type="term" value="F:RNA binding"/>
    <property type="evidence" value="ECO:0007669"/>
    <property type="project" value="InterPro"/>
</dbReference>
<keyword evidence="3" id="KW-1185">Reference proteome</keyword>
<dbReference type="InterPro" id="IPR050180">
    <property type="entry name" value="RNR_Ribonuclease"/>
</dbReference>
<dbReference type="SUPFAM" id="SSF50249">
    <property type="entry name" value="Nucleic acid-binding proteins"/>
    <property type="match status" value="2"/>
</dbReference>
<dbReference type="PANTHER" id="PTHR23355:SF9">
    <property type="entry name" value="DIS3-LIKE EXONUCLEASE 2"/>
    <property type="match status" value="1"/>
</dbReference>
<dbReference type="InterPro" id="IPR022966">
    <property type="entry name" value="RNase_II/R_CS"/>
</dbReference>
<dbReference type="GO" id="GO:0000932">
    <property type="term" value="C:P-body"/>
    <property type="evidence" value="ECO:0007669"/>
    <property type="project" value="TreeGrafter"/>
</dbReference>
<reference evidence="4" key="1">
    <citation type="submission" date="2016-11" db="UniProtKB">
        <authorList>
            <consortium name="WormBaseParasite"/>
        </authorList>
    </citation>
    <scope>IDENTIFICATION</scope>
</reference>
<dbReference type="Proteomes" id="UP000095280">
    <property type="component" value="Unplaced"/>
</dbReference>
<dbReference type="Gene3D" id="2.40.50.140">
    <property type="entry name" value="Nucleic acid-binding proteins"/>
    <property type="match status" value="1"/>
</dbReference>
<dbReference type="InterPro" id="IPR001900">
    <property type="entry name" value="RNase_II/R"/>
</dbReference>
<comment type="similarity">
    <text evidence="1">Belongs to the RNR ribonuclease family.</text>
</comment>
<sequence>TSTFIQEVSAGLSTGQLLLGQLSINKFNADEAFIGHPIGDADVLIGSRIDRNRALNDDEVAVRIKPEPYDSRNKFPNQVASWRALGFSNPCGTAAAGEHQQQQPWLTVQSVISAGQATFADLFPGVQVADQLQLQRLLQSSADPCQPLPVDRVQRVGQVVAIVNQIASRRFVGRVKPRTGEQKMDIFEPLDPRQPGCNVPRSELTAFGCSAEQLRRQIQHSAAAQSSSGGRFSIRLQRRAAQAADSAFGCSAEQLRRQIFVAELDHWAPVFFMPKARICQRLGERADGRIDIELETRVILEQLGIAESIESVPEELTAADGGVSEQEAARRRDFRDPLHYCIFTVDKAMAQDLDDAVHYRALDGGDCEVGVHIADVSHYVRPGSQVDKIARDRAVSTYLEQRTCHMLPHCLSEHLCSMKPAEDKLAFSIPCTGAVRSTWMGKSVVRSCCQLSYPQAQSFIEGHSNLLKSETDVNAAIEMPEAPHTVQAVADSVRAMHQLAKKLLERRVADGALIIDPPKMKFRFGDACNAPPVDFSMEESSDSRSMIEELMVLANCSVARKLRDSSPQLAFLRQQLPPSGRALQNLCRNLSVLGVQLDTASSSSLQASIGQAAKSLDPEMQLYLQKICVSPMPRALNFCIGADAQCPNRWRHYSLNVPVYATFTSPIRRYADIVVHRQLSAAIWAEAGREPEESAKLVQDAQPSLTALARHCNKKEKDASEAGRRSTELHFAAYLRSQVQPLNVVGRVIGVLDKAFDVFLVRIGQVGRIYLDQQEDIVEFMLESDHGFPQLMLHFQGCGSVFHRLTLVPKSRVDVLLAGCQLLDGRSLKLALQLKPPACELCGRS</sequence>
<dbReference type="PANTHER" id="PTHR23355">
    <property type="entry name" value="RIBONUCLEASE"/>
    <property type="match status" value="1"/>
</dbReference>
<dbReference type="SMART" id="SM00955">
    <property type="entry name" value="RNB"/>
    <property type="match status" value="1"/>
</dbReference>
<name>A0A1I8G1K5_9PLAT</name>
<dbReference type="InterPro" id="IPR012340">
    <property type="entry name" value="NA-bd_OB-fold"/>
</dbReference>
<dbReference type="Gene3D" id="2.40.50.700">
    <property type="match status" value="1"/>
</dbReference>
<evidence type="ECO:0000313" key="4">
    <source>
        <dbReference type="WBParaSite" id="maker-uti_cns_0000603-snap-gene-0.7-mRNA-1"/>
    </source>
</evidence>
<dbReference type="GO" id="GO:0006402">
    <property type="term" value="P:mRNA catabolic process"/>
    <property type="evidence" value="ECO:0007669"/>
    <property type="project" value="TreeGrafter"/>
</dbReference>
<dbReference type="GO" id="GO:0000175">
    <property type="term" value="F:3'-5'-RNA exonuclease activity"/>
    <property type="evidence" value="ECO:0007669"/>
    <property type="project" value="TreeGrafter"/>
</dbReference>
<dbReference type="AlphaFoldDB" id="A0A1I8G1K5"/>
<dbReference type="PROSITE" id="PS01175">
    <property type="entry name" value="RIBONUCLEASE_II"/>
    <property type="match status" value="1"/>
</dbReference>
<organism evidence="3 4">
    <name type="scientific">Macrostomum lignano</name>
    <dbReference type="NCBI Taxonomy" id="282301"/>
    <lineage>
        <taxon>Eukaryota</taxon>
        <taxon>Metazoa</taxon>
        <taxon>Spiralia</taxon>
        <taxon>Lophotrochozoa</taxon>
        <taxon>Platyhelminthes</taxon>
        <taxon>Rhabditophora</taxon>
        <taxon>Macrostomorpha</taxon>
        <taxon>Macrostomida</taxon>
        <taxon>Macrostomidae</taxon>
        <taxon>Macrostomum</taxon>
    </lineage>
</organism>
<feature type="domain" description="RNB" evidence="2">
    <location>
        <begin position="331"/>
        <end position="685"/>
    </location>
</feature>
<accession>A0A1I8G1K5</accession>
<proteinExistence type="inferred from homology"/>
<dbReference type="WBParaSite" id="maker-uti_cns_0000603-snap-gene-0.7-mRNA-1">
    <property type="protein sequence ID" value="maker-uti_cns_0000603-snap-gene-0.7-mRNA-1"/>
    <property type="gene ID" value="maker-uti_cns_0000603-snap-gene-0.7"/>
</dbReference>
<protein>
    <submittedName>
        <fullName evidence="4">RNB domain-containing protein</fullName>
    </submittedName>
</protein>
<evidence type="ECO:0000259" key="2">
    <source>
        <dbReference type="SMART" id="SM00955"/>
    </source>
</evidence>